<comment type="similarity">
    <text evidence="10">Belongs to the insect chemoreceptor superfamily. Heteromeric odorant receptor channel (TC 1.A.69) family.</text>
</comment>
<keyword evidence="6 10" id="KW-1133">Transmembrane helix</keyword>
<protein>
    <recommendedName>
        <fullName evidence="10">Odorant receptor</fullName>
    </recommendedName>
</protein>
<evidence type="ECO:0000256" key="10">
    <source>
        <dbReference type="RuleBase" id="RU351113"/>
    </source>
</evidence>
<comment type="caution">
    <text evidence="10">Lacks conserved residue(s) required for the propagation of feature annotation.</text>
</comment>
<keyword evidence="9 10" id="KW-0807">Transducer</keyword>
<gene>
    <name evidence="11" type="primary">Or49b_4</name>
    <name evidence="11" type="ORF">g.12048</name>
</gene>
<accession>A0A0C9PJH9</accession>
<keyword evidence="7 10" id="KW-0472">Membrane</keyword>
<dbReference type="GO" id="GO:0004984">
    <property type="term" value="F:olfactory receptor activity"/>
    <property type="evidence" value="ECO:0007669"/>
    <property type="project" value="InterPro"/>
</dbReference>
<dbReference type="InterPro" id="IPR004117">
    <property type="entry name" value="7tm6_olfct_rcpt"/>
</dbReference>
<feature type="transmembrane region" description="Helical" evidence="10">
    <location>
        <begin position="260"/>
        <end position="284"/>
    </location>
</feature>
<evidence type="ECO:0000256" key="7">
    <source>
        <dbReference type="ARBA" id="ARBA00023136"/>
    </source>
</evidence>
<reference evidence="11" key="1">
    <citation type="submission" date="2015-01" db="EMBL/GenBank/DDBJ databases">
        <title>Transcriptome Assembly of Fopius arisanus.</title>
        <authorList>
            <person name="Geib S."/>
        </authorList>
    </citation>
    <scope>NUCLEOTIDE SEQUENCE</scope>
</reference>
<comment type="subcellular location">
    <subcellularLocation>
        <location evidence="1 10">Cell membrane</location>
        <topology evidence="1 10">Multi-pass membrane protein</topology>
    </subcellularLocation>
</comment>
<dbReference type="GO" id="GO:0007165">
    <property type="term" value="P:signal transduction"/>
    <property type="evidence" value="ECO:0007669"/>
    <property type="project" value="UniProtKB-KW"/>
</dbReference>
<evidence type="ECO:0000313" key="11">
    <source>
        <dbReference type="EMBL" id="JAG70870.1"/>
    </source>
</evidence>
<feature type="transmembrane region" description="Helical" evidence="10">
    <location>
        <begin position="66"/>
        <end position="88"/>
    </location>
</feature>
<keyword evidence="8 10" id="KW-0675">Receptor</keyword>
<sequence length="392" mass="44741">MHLEWKEDVHYALGFTKLWCQALGIWPWDRNIKFSILRRTIAFATQVASSVLLMERLSVYGHCGLRISLIDALGITSAFLISAIKILILSLQNDRLRDILQSLINDWVKIRGASDLQIMKERALWGRSAFIVQIGVAVVAVIDLSVTRYPSFGGPVGNDTTRTIIMGPSCWIPDDMSFGAYLVIYYLMFISLWVCCGVYTGCGALMFSVALHICGQFEILNTSLGDLTDDDNHYQQRRKIKEYSRRHNELLLVGNQLNHMLYLIIFTEILGSCFLVCISGVAIMMQVKNGNVDKDIINYALRMGVAYTGLLLYSYVGEQLFIQAEKSRLTIYQCPWYNFSPGMIKDFKFIMMRNDSFCYLTSGGISIINYEQIKDLTRIMFSYFSVFKVMLE</sequence>
<evidence type="ECO:0000256" key="1">
    <source>
        <dbReference type="ARBA" id="ARBA00004651"/>
    </source>
</evidence>
<dbReference type="PANTHER" id="PTHR21137:SF35">
    <property type="entry name" value="ODORANT RECEPTOR 19A-RELATED"/>
    <property type="match status" value="1"/>
</dbReference>
<dbReference type="PANTHER" id="PTHR21137">
    <property type="entry name" value="ODORANT RECEPTOR"/>
    <property type="match status" value="1"/>
</dbReference>
<evidence type="ECO:0000256" key="3">
    <source>
        <dbReference type="ARBA" id="ARBA00022606"/>
    </source>
</evidence>
<evidence type="ECO:0000256" key="9">
    <source>
        <dbReference type="ARBA" id="ARBA00023224"/>
    </source>
</evidence>
<evidence type="ECO:0000256" key="8">
    <source>
        <dbReference type="ARBA" id="ARBA00023170"/>
    </source>
</evidence>
<evidence type="ECO:0000256" key="6">
    <source>
        <dbReference type="ARBA" id="ARBA00022989"/>
    </source>
</evidence>
<evidence type="ECO:0000256" key="2">
    <source>
        <dbReference type="ARBA" id="ARBA00022475"/>
    </source>
</evidence>
<feature type="transmembrane region" description="Helical" evidence="10">
    <location>
        <begin position="124"/>
        <end position="142"/>
    </location>
</feature>
<feature type="transmembrane region" description="Helical" evidence="10">
    <location>
        <begin position="296"/>
        <end position="316"/>
    </location>
</feature>
<dbReference type="GO" id="GO:0005549">
    <property type="term" value="F:odorant binding"/>
    <property type="evidence" value="ECO:0007669"/>
    <property type="project" value="InterPro"/>
</dbReference>
<dbReference type="GO" id="GO:0005886">
    <property type="term" value="C:plasma membrane"/>
    <property type="evidence" value="ECO:0007669"/>
    <property type="project" value="UniProtKB-SubCell"/>
</dbReference>
<organism evidence="11">
    <name type="scientific">Fopius arisanus</name>
    <dbReference type="NCBI Taxonomy" id="64838"/>
    <lineage>
        <taxon>Eukaryota</taxon>
        <taxon>Metazoa</taxon>
        <taxon>Ecdysozoa</taxon>
        <taxon>Arthropoda</taxon>
        <taxon>Hexapoda</taxon>
        <taxon>Insecta</taxon>
        <taxon>Pterygota</taxon>
        <taxon>Neoptera</taxon>
        <taxon>Endopterygota</taxon>
        <taxon>Hymenoptera</taxon>
        <taxon>Apocrita</taxon>
        <taxon>Ichneumonoidea</taxon>
        <taxon>Braconidae</taxon>
        <taxon>Opiinae</taxon>
        <taxon>Fopius</taxon>
    </lineage>
</organism>
<keyword evidence="4 10" id="KW-0812">Transmembrane</keyword>
<evidence type="ECO:0000256" key="5">
    <source>
        <dbReference type="ARBA" id="ARBA00022725"/>
    </source>
</evidence>
<keyword evidence="3 10" id="KW-0716">Sensory transduction</keyword>
<proteinExistence type="inferred from homology"/>
<dbReference type="EMBL" id="GBYB01001103">
    <property type="protein sequence ID" value="JAG70870.1"/>
    <property type="molecule type" value="Transcribed_RNA"/>
</dbReference>
<dbReference type="AlphaFoldDB" id="A0A0C9PJH9"/>
<keyword evidence="5 10" id="KW-0552">Olfaction</keyword>
<feature type="transmembrane region" description="Helical" evidence="10">
    <location>
        <begin position="183"/>
        <end position="211"/>
    </location>
</feature>
<evidence type="ECO:0000256" key="4">
    <source>
        <dbReference type="ARBA" id="ARBA00022692"/>
    </source>
</evidence>
<keyword evidence="2" id="KW-1003">Cell membrane</keyword>
<dbReference type="Pfam" id="PF02949">
    <property type="entry name" value="7tm_6"/>
    <property type="match status" value="1"/>
</dbReference>
<name>A0A0C9PJH9_9HYME</name>